<reference evidence="1" key="1">
    <citation type="journal article" date="2014" name="Front. Microbiol.">
        <title>High frequency of phylogenetically diverse reductive dehalogenase-homologous genes in deep subseafloor sedimentary metagenomes.</title>
        <authorList>
            <person name="Kawai M."/>
            <person name="Futagami T."/>
            <person name="Toyoda A."/>
            <person name="Takaki Y."/>
            <person name="Nishi S."/>
            <person name="Hori S."/>
            <person name="Arai W."/>
            <person name="Tsubouchi T."/>
            <person name="Morono Y."/>
            <person name="Uchiyama I."/>
            <person name="Ito T."/>
            <person name="Fujiyama A."/>
            <person name="Inagaki F."/>
            <person name="Takami H."/>
        </authorList>
    </citation>
    <scope>NUCLEOTIDE SEQUENCE</scope>
    <source>
        <strain evidence="1">Expedition CK06-06</strain>
    </source>
</reference>
<name>X0ZUM7_9ZZZZ</name>
<accession>X0ZUM7</accession>
<evidence type="ECO:0000313" key="1">
    <source>
        <dbReference type="EMBL" id="GAG73450.1"/>
    </source>
</evidence>
<sequence>MKTSTIGLVMFNDERKHVWEKNNNENTKVLQKWNKIIKDGF</sequence>
<protein>
    <submittedName>
        <fullName evidence="1">Uncharacterized protein</fullName>
    </submittedName>
</protein>
<proteinExistence type="predicted"/>
<dbReference type="EMBL" id="BART01000549">
    <property type="protein sequence ID" value="GAG73450.1"/>
    <property type="molecule type" value="Genomic_DNA"/>
</dbReference>
<comment type="caution">
    <text evidence="1">The sequence shown here is derived from an EMBL/GenBank/DDBJ whole genome shotgun (WGS) entry which is preliminary data.</text>
</comment>
<dbReference type="AlphaFoldDB" id="X0ZUM7"/>
<feature type="non-terminal residue" evidence="1">
    <location>
        <position position="41"/>
    </location>
</feature>
<gene>
    <name evidence="1" type="ORF">S01H4_02507</name>
</gene>
<organism evidence="1">
    <name type="scientific">marine sediment metagenome</name>
    <dbReference type="NCBI Taxonomy" id="412755"/>
    <lineage>
        <taxon>unclassified sequences</taxon>
        <taxon>metagenomes</taxon>
        <taxon>ecological metagenomes</taxon>
    </lineage>
</organism>